<dbReference type="InterPro" id="IPR038418">
    <property type="entry name" value="6-PTP_synth/QueD_sf"/>
</dbReference>
<dbReference type="InterPro" id="IPR022470">
    <property type="entry name" value="PTPS_Cys_AS"/>
</dbReference>
<keyword evidence="6" id="KW-0479">Metal-binding</keyword>
<dbReference type="PROSITE" id="PS00987">
    <property type="entry name" value="PTPS_1"/>
    <property type="match status" value="1"/>
</dbReference>
<comment type="pathway">
    <text evidence="2">Purine metabolism; 7-cyano-7-deazaguanine biosynthesis.</text>
</comment>
<comment type="similarity">
    <text evidence="3">Belongs to the PTPS family. QueD subfamily.</text>
</comment>
<evidence type="ECO:0000256" key="8">
    <source>
        <dbReference type="ARBA" id="ARBA00023239"/>
    </source>
</evidence>
<proteinExistence type="inferred from homology"/>
<protein>
    <recommendedName>
        <fullName evidence="5">6-carboxy-5,6,7,8-tetrahydropterin synthase</fullName>
        <ecNumber evidence="4">4.1.2.50</ecNumber>
    </recommendedName>
    <alternativeName>
        <fullName evidence="9">Queuosine biosynthesis protein QueD</fullName>
    </alternativeName>
</protein>
<reference evidence="11 12" key="1">
    <citation type="submission" date="2021-03" db="EMBL/GenBank/DDBJ databases">
        <title>Genomic Encyclopedia of Type Strains, Phase IV (KMG-IV): sequencing the most valuable type-strain genomes for metagenomic binning, comparative biology and taxonomic classification.</title>
        <authorList>
            <person name="Goeker M."/>
        </authorList>
    </citation>
    <scope>NUCLEOTIDE SEQUENCE [LARGE SCALE GENOMIC DNA]</scope>
    <source>
        <strain evidence="11 12">DSM 23491</strain>
    </source>
</reference>
<dbReference type="GO" id="GO:0070497">
    <property type="term" value="F:6-carboxytetrahydropterin synthase activity"/>
    <property type="evidence" value="ECO:0007669"/>
    <property type="project" value="UniProtKB-EC"/>
</dbReference>
<evidence type="ECO:0000256" key="3">
    <source>
        <dbReference type="ARBA" id="ARBA00008900"/>
    </source>
</evidence>
<evidence type="ECO:0000256" key="4">
    <source>
        <dbReference type="ARBA" id="ARBA00012982"/>
    </source>
</evidence>
<dbReference type="Pfam" id="PF01242">
    <property type="entry name" value="PTPS"/>
    <property type="match status" value="2"/>
</dbReference>
<dbReference type="EC" id="4.1.2.50" evidence="4"/>
<evidence type="ECO:0000256" key="6">
    <source>
        <dbReference type="ARBA" id="ARBA00022723"/>
    </source>
</evidence>
<evidence type="ECO:0000256" key="5">
    <source>
        <dbReference type="ARBA" id="ARBA00018141"/>
    </source>
</evidence>
<name>A0ABS4GY88_9BACL</name>
<accession>A0ABS4GY88</accession>
<organism evidence="11 12">
    <name type="scientific">Paenibacillus sediminis</name>
    <dbReference type="NCBI Taxonomy" id="664909"/>
    <lineage>
        <taxon>Bacteria</taxon>
        <taxon>Bacillati</taxon>
        <taxon>Bacillota</taxon>
        <taxon>Bacilli</taxon>
        <taxon>Bacillales</taxon>
        <taxon>Paenibacillaceae</taxon>
        <taxon>Paenibacillus</taxon>
    </lineage>
</organism>
<keyword evidence="12" id="KW-1185">Reference proteome</keyword>
<evidence type="ECO:0000256" key="7">
    <source>
        <dbReference type="ARBA" id="ARBA00022833"/>
    </source>
</evidence>
<dbReference type="Gene3D" id="3.30.479.10">
    <property type="entry name" value="6-pyruvoyl tetrahydropterin synthase/QueD"/>
    <property type="match status" value="2"/>
</dbReference>
<dbReference type="EMBL" id="JAGGKP010000001">
    <property type="protein sequence ID" value="MBP1935237.1"/>
    <property type="molecule type" value="Genomic_DNA"/>
</dbReference>
<dbReference type="PANTHER" id="PTHR12589:SF7">
    <property type="entry name" value="6-PYRUVOYL TETRAHYDROBIOPTERIN SYNTHASE"/>
    <property type="match status" value="1"/>
</dbReference>
<keyword evidence="8 11" id="KW-0456">Lyase</keyword>
<evidence type="ECO:0000256" key="10">
    <source>
        <dbReference type="ARBA" id="ARBA00048807"/>
    </source>
</evidence>
<dbReference type="RefSeq" id="WP_342454235.1">
    <property type="nucleotide sequence ID" value="NZ_CBCRVE010000001.1"/>
</dbReference>
<dbReference type="InterPro" id="IPR007115">
    <property type="entry name" value="6-PTP_synth/QueD"/>
</dbReference>
<comment type="cofactor">
    <cofactor evidence="1">
        <name>Zn(2+)</name>
        <dbReference type="ChEBI" id="CHEBI:29105"/>
    </cofactor>
</comment>
<gene>
    <name evidence="11" type="ORF">J2Z20_000098</name>
</gene>
<evidence type="ECO:0000256" key="1">
    <source>
        <dbReference type="ARBA" id="ARBA00001947"/>
    </source>
</evidence>
<dbReference type="PANTHER" id="PTHR12589">
    <property type="entry name" value="PYRUVOYL TETRAHYDROBIOPTERIN SYNTHASE"/>
    <property type="match status" value="1"/>
</dbReference>
<sequence length="191" mass="22154">MLNEKSGIVVNTTDIKRIVKSFVEGELDGKFLNREHLYFQHHIPTTKNLARSIWNSLENRFEGCNLHRIRIYENHYLSSEKEAGSLTRLTRKFYFSAAHRLHSHHLSDEEKIKLFGKCNNPHGHGHNYYLDVTVEGEPDLNPTSEVVAMVIYNMLSPHLPERPKECIIMVNPIDSSKEELFTYELDFSSLG</sequence>
<dbReference type="GO" id="GO:0003874">
    <property type="term" value="F:6-pyruvoyltetrahydropterin synthase activity"/>
    <property type="evidence" value="ECO:0007669"/>
    <property type="project" value="UniProtKB-EC"/>
</dbReference>
<dbReference type="Proteomes" id="UP001519273">
    <property type="component" value="Unassembled WGS sequence"/>
</dbReference>
<evidence type="ECO:0000256" key="2">
    <source>
        <dbReference type="ARBA" id="ARBA00005061"/>
    </source>
</evidence>
<comment type="caution">
    <text evidence="11">The sequence shown here is derived from an EMBL/GenBank/DDBJ whole genome shotgun (WGS) entry which is preliminary data.</text>
</comment>
<dbReference type="SUPFAM" id="SSF55620">
    <property type="entry name" value="Tetrahydrobiopterin biosynthesis enzymes-like"/>
    <property type="match status" value="2"/>
</dbReference>
<evidence type="ECO:0000313" key="12">
    <source>
        <dbReference type="Proteomes" id="UP001519273"/>
    </source>
</evidence>
<keyword evidence="7" id="KW-0862">Zinc</keyword>
<evidence type="ECO:0000313" key="11">
    <source>
        <dbReference type="EMBL" id="MBP1935237.1"/>
    </source>
</evidence>
<comment type="catalytic activity">
    <reaction evidence="10">
        <text>7,8-dihydroneopterin 3'-triphosphate + H2O = 6-carboxy-5,6,7,8-tetrahydropterin + triphosphate + acetaldehyde + 2 H(+)</text>
        <dbReference type="Rhea" id="RHEA:27966"/>
        <dbReference type="ChEBI" id="CHEBI:15343"/>
        <dbReference type="ChEBI" id="CHEBI:15377"/>
        <dbReference type="ChEBI" id="CHEBI:15378"/>
        <dbReference type="ChEBI" id="CHEBI:18036"/>
        <dbReference type="ChEBI" id="CHEBI:58462"/>
        <dbReference type="ChEBI" id="CHEBI:61032"/>
        <dbReference type="EC" id="4.1.2.50"/>
    </reaction>
</comment>
<evidence type="ECO:0000256" key="9">
    <source>
        <dbReference type="ARBA" id="ARBA00031449"/>
    </source>
</evidence>